<dbReference type="EMBL" id="JAGKQM010000001">
    <property type="protein sequence ID" value="KAH0942108.1"/>
    <property type="molecule type" value="Genomic_DNA"/>
</dbReference>
<dbReference type="PROSITE" id="PS51792">
    <property type="entry name" value="YIPPEE"/>
    <property type="match status" value="2"/>
</dbReference>
<evidence type="ECO:0000313" key="5">
    <source>
        <dbReference type="EMBL" id="KAH0942108.1"/>
    </source>
</evidence>
<dbReference type="InterPro" id="IPR034751">
    <property type="entry name" value="Yippee"/>
</dbReference>
<keyword evidence="2" id="KW-0479">Metal-binding</keyword>
<organism evidence="5 6">
    <name type="scientific">Brassica napus</name>
    <name type="common">Rape</name>
    <dbReference type="NCBI Taxonomy" id="3708"/>
    <lineage>
        <taxon>Eukaryota</taxon>
        <taxon>Viridiplantae</taxon>
        <taxon>Streptophyta</taxon>
        <taxon>Embryophyta</taxon>
        <taxon>Tracheophyta</taxon>
        <taxon>Spermatophyta</taxon>
        <taxon>Magnoliopsida</taxon>
        <taxon>eudicotyledons</taxon>
        <taxon>Gunneridae</taxon>
        <taxon>Pentapetalae</taxon>
        <taxon>rosids</taxon>
        <taxon>malvids</taxon>
        <taxon>Brassicales</taxon>
        <taxon>Brassicaceae</taxon>
        <taxon>Brassiceae</taxon>
        <taxon>Brassica</taxon>
    </lineage>
</organism>
<feature type="domain" description="Yippee" evidence="4">
    <location>
        <begin position="18"/>
        <end position="115"/>
    </location>
</feature>
<evidence type="ECO:0000256" key="2">
    <source>
        <dbReference type="ARBA" id="ARBA00022723"/>
    </source>
</evidence>
<evidence type="ECO:0000256" key="3">
    <source>
        <dbReference type="ARBA" id="ARBA00022833"/>
    </source>
</evidence>
<dbReference type="InterPro" id="IPR004910">
    <property type="entry name" value="Yippee/Mis18/Cereblon"/>
</dbReference>
<evidence type="ECO:0000313" key="6">
    <source>
        <dbReference type="Proteomes" id="UP000824890"/>
    </source>
</evidence>
<keyword evidence="3" id="KW-0862">Zinc</keyword>
<proteinExistence type="inferred from homology"/>
<comment type="caution">
    <text evidence="5">The sequence shown here is derived from an EMBL/GenBank/DDBJ whole genome shotgun (WGS) entry which is preliminary data.</text>
</comment>
<dbReference type="Pfam" id="PF03226">
    <property type="entry name" value="Yippee-Mis18"/>
    <property type="match status" value="2"/>
</dbReference>
<dbReference type="PANTHER" id="PTHR13848">
    <property type="entry name" value="PROTEIN YIPPEE-LIKE CG15309-RELATED"/>
    <property type="match status" value="1"/>
</dbReference>
<comment type="similarity">
    <text evidence="1">Belongs to the yippee family.</text>
</comment>
<reference evidence="5 6" key="1">
    <citation type="submission" date="2021-05" db="EMBL/GenBank/DDBJ databases">
        <title>Genome Assembly of Synthetic Allotetraploid Brassica napus Reveals Homoeologous Exchanges between Subgenomes.</title>
        <authorList>
            <person name="Davis J.T."/>
        </authorList>
    </citation>
    <scope>NUCLEOTIDE SEQUENCE [LARGE SCALE GENOMIC DNA]</scope>
    <source>
        <strain evidence="6">cv. Da-Ae</strain>
        <tissue evidence="5">Seedling</tissue>
    </source>
</reference>
<dbReference type="Proteomes" id="UP000824890">
    <property type="component" value="Unassembled WGS sequence"/>
</dbReference>
<protein>
    <recommendedName>
        <fullName evidence="4">Yippee domain-containing protein</fullName>
    </recommendedName>
</protein>
<feature type="domain" description="Yippee" evidence="4">
    <location>
        <begin position="130"/>
        <end position="227"/>
    </location>
</feature>
<evidence type="ECO:0000256" key="1">
    <source>
        <dbReference type="ARBA" id="ARBA00005613"/>
    </source>
</evidence>
<gene>
    <name evidence="5" type="ORF">HID58_001745</name>
</gene>
<name>A0ABQ8EKV1_BRANA</name>
<evidence type="ECO:0000259" key="4">
    <source>
        <dbReference type="PROSITE" id="PS51792"/>
    </source>
</evidence>
<sequence>MQGLLHPSRTMGEGKTLPTYFCRNCENPLAIGEDLISKKFVGASGPAFMFSHAMNVVIGPKIERKLITGSYVVADVMCGNCGEKLGWKYVETFHLKQRYKEGMFNLIDLFGEVDHALKVFDRMAQSVGPRLYSCCNCRNHVGLHDDIISKAFQGRTGRAFLFSHAMNIVVGPKEDRHLLTGLHTVADISCADCNEPLGWKYERAYESSQKYKEGKFIFEKAKIVKEEDW</sequence>
<keyword evidence="6" id="KW-1185">Reference proteome</keyword>
<accession>A0ABQ8EKV1</accession>
<dbReference type="InterPro" id="IPR039058">
    <property type="entry name" value="Yippee_fam"/>
</dbReference>